<evidence type="ECO:0000313" key="3">
    <source>
        <dbReference type="WBParaSite" id="PDA_v2.g6992.t1"/>
    </source>
</evidence>
<dbReference type="WBParaSite" id="PDA_v2.g6992.t1">
    <property type="protein sequence ID" value="PDA_v2.g6992.t1"/>
    <property type="gene ID" value="PDA_v2.g6992"/>
</dbReference>
<feature type="compositionally biased region" description="Low complexity" evidence="1">
    <location>
        <begin position="37"/>
        <end position="55"/>
    </location>
</feature>
<sequence length="121" mass="12831">MNSPGFAEDSGLSLTEDNSIPNDTNKRDACCSPVRHLSTGSRSSLRALRRSVAGRISNGIPSSTIESGSALTASNNTNNVFSSDSDPDAGGEMLFVTNRRKRAASNDYDGGEEQSDTDHTF</sequence>
<evidence type="ECO:0000313" key="2">
    <source>
        <dbReference type="Proteomes" id="UP000887578"/>
    </source>
</evidence>
<proteinExistence type="predicted"/>
<reference evidence="3" key="1">
    <citation type="submission" date="2022-11" db="UniProtKB">
        <authorList>
            <consortium name="WormBaseParasite"/>
        </authorList>
    </citation>
    <scope>IDENTIFICATION</scope>
</reference>
<feature type="compositionally biased region" description="Polar residues" evidence="1">
    <location>
        <begin position="59"/>
        <end position="84"/>
    </location>
</feature>
<evidence type="ECO:0000256" key="1">
    <source>
        <dbReference type="SAM" id="MobiDB-lite"/>
    </source>
</evidence>
<dbReference type="AlphaFoldDB" id="A0A914QYK0"/>
<feature type="region of interest" description="Disordered" evidence="1">
    <location>
        <begin position="1"/>
        <end position="121"/>
    </location>
</feature>
<protein>
    <submittedName>
        <fullName evidence="3">Uncharacterized protein</fullName>
    </submittedName>
</protein>
<organism evidence="2 3">
    <name type="scientific">Panagrolaimus davidi</name>
    <dbReference type="NCBI Taxonomy" id="227884"/>
    <lineage>
        <taxon>Eukaryota</taxon>
        <taxon>Metazoa</taxon>
        <taxon>Ecdysozoa</taxon>
        <taxon>Nematoda</taxon>
        <taxon>Chromadorea</taxon>
        <taxon>Rhabditida</taxon>
        <taxon>Tylenchina</taxon>
        <taxon>Panagrolaimomorpha</taxon>
        <taxon>Panagrolaimoidea</taxon>
        <taxon>Panagrolaimidae</taxon>
        <taxon>Panagrolaimus</taxon>
    </lineage>
</organism>
<keyword evidence="2" id="KW-1185">Reference proteome</keyword>
<name>A0A914QYK0_9BILA</name>
<accession>A0A914QYK0</accession>
<dbReference type="Proteomes" id="UP000887578">
    <property type="component" value="Unplaced"/>
</dbReference>
<feature type="compositionally biased region" description="Polar residues" evidence="1">
    <location>
        <begin position="12"/>
        <end position="23"/>
    </location>
</feature>